<protein>
    <submittedName>
        <fullName evidence="2">Uncharacterized protein</fullName>
    </submittedName>
</protein>
<dbReference type="Proteomes" id="UP001151760">
    <property type="component" value="Unassembled WGS sequence"/>
</dbReference>
<organism evidence="2 3">
    <name type="scientific">Tanacetum coccineum</name>
    <dbReference type="NCBI Taxonomy" id="301880"/>
    <lineage>
        <taxon>Eukaryota</taxon>
        <taxon>Viridiplantae</taxon>
        <taxon>Streptophyta</taxon>
        <taxon>Embryophyta</taxon>
        <taxon>Tracheophyta</taxon>
        <taxon>Spermatophyta</taxon>
        <taxon>Magnoliopsida</taxon>
        <taxon>eudicotyledons</taxon>
        <taxon>Gunneridae</taxon>
        <taxon>Pentapetalae</taxon>
        <taxon>asterids</taxon>
        <taxon>campanulids</taxon>
        <taxon>Asterales</taxon>
        <taxon>Asteraceae</taxon>
        <taxon>Asteroideae</taxon>
        <taxon>Anthemideae</taxon>
        <taxon>Anthemidinae</taxon>
        <taxon>Tanacetum</taxon>
    </lineage>
</organism>
<feature type="compositionally biased region" description="Low complexity" evidence="1">
    <location>
        <begin position="197"/>
        <end position="212"/>
    </location>
</feature>
<reference evidence="2" key="1">
    <citation type="journal article" date="2022" name="Int. J. Mol. Sci.">
        <title>Draft Genome of Tanacetum Coccineum: Genomic Comparison of Closely Related Tanacetum-Family Plants.</title>
        <authorList>
            <person name="Yamashiro T."/>
            <person name="Shiraishi A."/>
            <person name="Nakayama K."/>
            <person name="Satake H."/>
        </authorList>
    </citation>
    <scope>NUCLEOTIDE SEQUENCE</scope>
</reference>
<evidence type="ECO:0000256" key="1">
    <source>
        <dbReference type="SAM" id="MobiDB-lite"/>
    </source>
</evidence>
<gene>
    <name evidence="2" type="ORF">Tco_0730335</name>
</gene>
<feature type="region of interest" description="Disordered" evidence="1">
    <location>
        <begin position="187"/>
        <end position="257"/>
    </location>
</feature>
<reference evidence="2" key="2">
    <citation type="submission" date="2022-01" db="EMBL/GenBank/DDBJ databases">
        <authorList>
            <person name="Yamashiro T."/>
            <person name="Shiraishi A."/>
            <person name="Satake H."/>
            <person name="Nakayama K."/>
        </authorList>
    </citation>
    <scope>NUCLEOTIDE SEQUENCE</scope>
</reference>
<feature type="compositionally biased region" description="Polar residues" evidence="1">
    <location>
        <begin position="240"/>
        <end position="250"/>
    </location>
</feature>
<sequence>MATKNTNHVKDSELASHFGKLKYEENLIDIIYESEKSKSLVSATPLSTAFLTTSIVQDFQDSPDDKDDTRSSHEYLNDLEEEYQARALLAKSKRFFKKGTQRFSNAKLTDQTKCHKCEECHLRNEVTEVKALWALTDEERVSVGKERPTMLNGSRFLYKADNSDMSITSSNIPKSSETEDFTLYTGEIPSNESQRNTTDPSVVVSDSSATDYDSADESSVCSTPLLSVKKLDGVEPVSGPKNNKSILKSKSTFKAKT</sequence>
<name>A0ABQ4YRI2_9ASTR</name>
<keyword evidence="3" id="KW-1185">Reference proteome</keyword>
<comment type="caution">
    <text evidence="2">The sequence shown here is derived from an EMBL/GenBank/DDBJ whole genome shotgun (WGS) entry which is preliminary data.</text>
</comment>
<evidence type="ECO:0000313" key="2">
    <source>
        <dbReference type="EMBL" id="GJS80454.1"/>
    </source>
</evidence>
<accession>A0ABQ4YRI2</accession>
<dbReference type="EMBL" id="BQNB010010672">
    <property type="protein sequence ID" value="GJS80454.1"/>
    <property type="molecule type" value="Genomic_DNA"/>
</dbReference>
<evidence type="ECO:0000313" key="3">
    <source>
        <dbReference type="Proteomes" id="UP001151760"/>
    </source>
</evidence>
<proteinExistence type="predicted"/>